<feature type="transmembrane region" description="Helical" evidence="2">
    <location>
        <begin position="96"/>
        <end position="119"/>
    </location>
</feature>
<feature type="region of interest" description="Disordered" evidence="1">
    <location>
        <begin position="400"/>
        <end position="419"/>
    </location>
</feature>
<feature type="transmembrane region" description="Helical" evidence="2">
    <location>
        <begin position="140"/>
        <end position="159"/>
    </location>
</feature>
<dbReference type="PANTHER" id="PTHR33115">
    <property type="entry name" value="ARM REPEAT SUPERFAMILY PROTEIN"/>
    <property type="match status" value="1"/>
</dbReference>
<gene>
    <name evidence="3" type="ORF">NCGR_LOCUS50486</name>
</gene>
<dbReference type="PANTHER" id="PTHR33115:SF22">
    <property type="entry name" value="OS12G0449900 PROTEIN"/>
    <property type="match status" value="1"/>
</dbReference>
<dbReference type="AlphaFoldDB" id="A0A811RAX8"/>
<keyword evidence="4" id="KW-1185">Reference proteome</keyword>
<accession>A0A811RAX8</accession>
<organism evidence="3 4">
    <name type="scientific">Miscanthus lutarioriparius</name>
    <dbReference type="NCBI Taxonomy" id="422564"/>
    <lineage>
        <taxon>Eukaryota</taxon>
        <taxon>Viridiplantae</taxon>
        <taxon>Streptophyta</taxon>
        <taxon>Embryophyta</taxon>
        <taxon>Tracheophyta</taxon>
        <taxon>Spermatophyta</taxon>
        <taxon>Magnoliopsida</taxon>
        <taxon>Liliopsida</taxon>
        <taxon>Poales</taxon>
        <taxon>Poaceae</taxon>
        <taxon>PACMAD clade</taxon>
        <taxon>Panicoideae</taxon>
        <taxon>Andropogonodae</taxon>
        <taxon>Andropogoneae</taxon>
        <taxon>Saccharinae</taxon>
        <taxon>Miscanthus</taxon>
    </lineage>
</organism>
<comment type="caution">
    <text evidence="3">The sequence shown here is derived from an EMBL/GenBank/DDBJ whole genome shotgun (WGS) entry which is preliminary data.</text>
</comment>
<evidence type="ECO:0000313" key="4">
    <source>
        <dbReference type="Proteomes" id="UP000604825"/>
    </source>
</evidence>
<feature type="transmembrane region" description="Helical" evidence="2">
    <location>
        <begin position="71"/>
        <end position="90"/>
    </location>
</feature>
<dbReference type="Proteomes" id="UP000604825">
    <property type="component" value="Unassembled WGS sequence"/>
</dbReference>
<protein>
    <submittedName>
        <fullName evidence="3">Uncharacterized protein</fullName>
    </submittedName>
</protein>
<dbReference type="OrthoDB" id="613213at2759"/>
<keyword evidence="2" id="KW-0812">Transmembrane</keyword>
<evidence type="ECO:0000313" key="3">
    <source>
        <dbReference type="EMBL" id="CAD6267181.1"/>
    </source>
</evidence>
<reference evidence="3" key="1">
    <citation type="submission" date="2020-10" db="EMBL/GenBank/DDBJ databases">
        <authorList>
            <person name="Han B."/>
            <person name="Lu T."/>
            <person name="Zhao Q."/>
            <person name="Huang X."/>
            <person name="Zhao Y."/>
        </authorList>
    </citation>
    <scope>NUCLEOTIDE SEQUENCE</scope>
</reference>
<dbReference type="EMBL" id="CAJGYO010000014">
    <property type="protein sequence ID" value="CAD6267181.1"/>
    <property type="molecule type" value="Genomic_DNA"/>
</dbReference>
<sequence>MELRKKRRHHGGAELRASWHPYFSQRMWRVFDFVMKESRERTSDIANAMRGSLAVVDATFLRASKRKKGKAVSVTCCVLGFVVYIVQFVAISEFVLYPVAVLYCYGPGISLWLSMWRLLSVDDYDSIPDDKKKVPMNLSSALTVLYSLGVAQGVVFVYGDLWNRLARTGLAKEVAGDSSLDTQLVSEYLEDTVTECRKDPSFARRRNFVTYAVNLLLMEPTSTSTSTSSTSSSSKYLSGLTILGSILHLQRDDDDTDTTRPWLHGQATMTKQLLTASASFGQVTHRLLETLGPASPYSGAVRHRAARVLEEVAGSVRLEEFPGATRCISSSLLGTFEEHCWRPEGYERDRDLPEVYERDWLLKEQERRYILEVVRRSRTPSPSLLRRLLKPCRRVAGANGDGSVALAPPRPAESDGEKSRSLVRGYVGLSVSGLRVLQALAASEDNCRFISSTRDGGGGGGGGEVSRIMRPLASDGFHRDHHDECCMIAEESLKLLSRLTAAPGETGEALRAQIAGDTAGAVAALETVLGCPRCQVALKRQAVEVLLGLPMAGTSSIVVSRGSSTSGSGNTAIIFMGILLHIFLLPDKHFGGMSGPTHVLKKRSCTRRLAGEKLLAMVSALQQPSEDHGGGATATATTTSMLQAAGAALGNLAGTVVGAGNDASWRIHATRVLQDLCQDYTKDDEYLKEIKKAMCLAMPEVIKQLLDGCVSTTQAVTVTEAKKIVHCQAPAAGTDLEQGVISDDTIGEETNASHHRQQAKDDDEQPAEGMELYQALVSLCHGIPNSWIEIDKDLAGELNGIAAEICAKEGMPLGTFISLRTELKRRYCWEEKNARVRAN</sequence>
<proteinExistence type="predicted"/>
<keyword evidence="2" id="KW-1133">Transmembrane helix</keyword>
<evidence type="ECO:0000256" key="1">
    <source>
        <dbReference type="SAM" id="MobiDB-lite"/>
    </source>
</evidence>
<keyword evidence="2" id="KW-0472">Membrane</keyword>
<evidence type="ECO:0000256" key="2">
    <source>
        <dbReference type="SAM" id="Phobius"/>
    </source>
</evidence>
<name>A0A811RAX8_9POAL</name>